<reference evidence="2 3" key="1">
    <citation type="submission" date="2017-02" db="EMBL/GenBank/DDBJ databases">
        <title>Draft Genome Sequence of Streptomyces tsukubaensis F601, a Producer of the immunosuppressant tacrolimus FK506.</title>
        <authorList>
            <person name="Zong G."/>
            <person name="Zhong C."/>
            <person name="Fu J."/>
            <person name="Qin R."/>
            <person name="Cao G."/>
        </authorList>
    </citation>
    <scope>NUCLEOTIDE SEQUENCE [LARGE SCALE GENOMIC DNA]</scope>
    <source>
        <strain evidence="2 3">F601</strain>
    </source>
</reference>
<gene>
    <name evidence="2" type="ORF">B1H18_13140</name>
</gene>
<dbReference type="SUPFAM" id="SSF52540">
    <property type="entry name" value="P-loop containing nucleoside triphosphate hydrolases"/>
    <property type="match status" value="1"/>
</dbReference>
<dbReference type="EMBL" id="MVFC01000008">
    <property type="protein sequence ID" value="OON80116.1"/>
    <property type="molecule type" value="Genomic_DNA"/>
</dbReference>
<evidence type="ECO:0000256" key="1">
    <source>
        <dbReference type="SAM" id="MobiDB-lite"/>
    </source>
</evidence>
<dbReference type="OrthoDB" id="7855720at2"/>
<dbReference type="Proteomes" id="UP000190539">
    <property type="component" value="Unassembled WGS sequence"/>
</dbReference>
<dbReference type="RefSeq" id="WP_077967864.1">
    <property type="nucleotide sequence ID" value="NZ_CP045178.1"/>
</dbReference>
<feature type="region of interest" description="Disordered" evidence="1">
    <location>
        <begin position="317"/>
        <end position="349"/>
    </location>
</feature>
<dbReference type="AlphaFoldDB" id="A0A1V4A9E3"/>
<keyword evidence="3" id="KW-1185">Reference proteome</keyword>
<sequence length="349" mass="37455">MVAPQLIAVSPPGSGTPLLARITTALGYIPQGTMSALADDGGDRGPGPGEVYPLLAAAHGSDGAAGLLHDRRHEGMERLQEAYEAAVGALWRVWWQRLGQPVTAASPVRPSLTERLARTPDAELLRLLPGHGCWYLTGLRLDTLDGGLLRHWAETGRPPLIYHHRDIRDRIITTIEHLSRPDGQVGTLPDHLVYRDILATLPTMDAKITLALTDPDFPGIQEARRCQWLARHPAVRVIRHEDLVGPALGGTAEAREQAVTTLLAVTGHSTSDRVALPPPPDSGTAATLAVGVWRTHFTPAHQRLLDRYHSDLACPLPLPPGPAVPAESPSSGREAPAPYEPARLGVPAP</sequence>
<comment type="caution">
    <text evidence="2">The sequence shown here is derived from an EMBL/GenBank/DDBJ whole genome shotgun (WGS) entry which is preliminary data.</text>
</comment>
<evidence type="ECO:0000313" key="2">
    <source>
        <dbReference type="EMBL" id="OON80116.1"/>
    </source>
</evidence>
<dbReference type="InterPro" id="IPR027417">
    <property type="entry name" value="P-loop_NTPase"/>
</dbReference>
<name>A0A1V4A9E3_9ACTN</name>
<organism evidence="2 3">
    <name type="scientific">Streptomyces tsukubensis</name>
    <dbReference type="NCBI Taxonomy" id="83656"/>
    <lineage>
        <taxon>Bacteria</taxon>
        <taxon>Bacillati</taxon>
        <taxon>Actinomycetota</taxon>
        <taxon>Actinomycetes</taxon>
        <taxon>Kitasatosporales</taxon>
        <taxon>Streptomycetaceae</taxon>
        <taxon>Streptomyces</taxon>
    </lineage>
</organism>
<dbReference type="STRING" id="83656.B1H18_13140"/>
<protein>
    <submittedName>
        <fullName evidence="2">Uncharacterized protein</fullName>
    </submittedName>
</protein>
<evidence type="ECO:0000313" key="3">
    <source>
        <dbReference type="Proteomes" id="UP000190539"/>
    </source>
</evidence>
<accession>A0A1V4A9E3</accession>
<proteinExistence type="predicted"/>